<dbReference type="InterPro" id="IPR018951">
    <property type="entry name" value="Fumarase_C_C"/>
</dbReference>
<evidence type="ECO:0000256" key="6">
    <source>
        <dbReference type="RuleBase" id="RU362017"/>
    </source>
</evidence>
<feature type="domain" description="Fumarase C C-terminal" evidence="8">
    <location>
        <begin position="414"/>
        <end position="466"/>
    </location>
</feature>
<dbReference type="CDD" id="cd01357">
    <property type="entry name" value="Aspartase"/>
    <property type="match status" value="1"/>
</dbReference>
<dbReference type="Pfam" id="PF00206">
    <property type="entry name" value="Lyase_1"/>
    <property type="match status" value="1"/>
</dbReference>
<dbReference type="PANTHER" id="PTHR42696:SF2">
    <property type="entry name" value="ASPARTATE AMMONIA-LYASE"/>
    <property type="match status" value="1"/>
</dbReference>
<name>A0ABY5GKS5_9GAMM</name>
<dbReference type="EMBL" id="CP101509">
    <property type="protein sequence ID" value="UTV29366.1"/>
    <property type="molecule type" value="Genomic_DNA"/>
</dbReference>
<dbReference type="RefSeq" id="WP_255390684.1">
    <property type="nucleotide sequence ID" value="NZ_CP101509.1"/>
</dbReference>
<evidence type="ECO:0000259" key="7">
    <source>
        <dbReference type="Pfam" id="PF00206"/>
    </source>
</evidence>
<accession>A0ABY5GKS5</accession>
<dbReference type="InterPro" id="IPR004708">
    <property type="entry name" value="ApsA"/>
</dbReference>
<gene>
    <name evidence="9" type="primary">aspA</name>
    <name evidence="9" type="ORF">NNL38_20285</name>
</gene>
<evidence type="ECO:0000256" key="3">
    <source>
        <dbReference type="ARBA" id="ARBA00016146"/>
    </source>
</evidence>
<comment type="similarity">
    <text evidence="1 6">Belongs to the class-II fumarase/aspartase family. Aspartase subfamily.</text>
</comment>
<dbReference type="Gene3D" id="1.10.275.10">
    <property type="entry name" value="Fumarase/aspartase (N-terminal domain)"/>
    <property type="match status" value="1"/>
</dbReference>
<dbReference type="SUPFAM" id="SSF48557">
    <property type="entry name" value="L-aspartase-like"/>
    <property type="match status" value="1"/>
</dbReference>
<dbReference type="PRINTS" id="PR00149">
    <property type="entry name" value="FUMRATELYASE"/>
</dbReference>
<dbReference type="EC" id="4.3.1.1" evidence="2 5"/>
<evidence type="ECO:0000256" key="2">
    <source>
        <dbReference type="ARBA" id="ARBA00012992"/>
    </source>
</evidence>
<organism evidence="9 10">
    <name type="scientific">Photobacterium atrarenae</name>
    <dbReference type="NCBI Taxonomy" id="865757"/>
    <lineage>
        <taxon>Bacteria</taxon>
        <taxon>Pseudomonadati</taxon>
        <taxon>Pseudomonadota</taxon>
        <taxon>Gammaproteobacteria</taxon>
        <taxon>Vibrionales</taxon>
        <taxon>Vibrionaceae</taxon>
        <taxon>Photobacterium</taxon>
    </lineage>
</organism>
<dbReference type="InterPro" id="IPR020557">
    <property type="entry name" value="Fumarate_lyase_CS"/>
</dbReference>
<dbReference type="InterPro" id="IPR022761">
    <property type="entry name" value="Fumarate_lyase_N"/>
</dbReference>
<dbReference type="Pfam" id="PF10415">
    <property type="entry name" value="FumaraseC_C"/>
    <property type="match status" value="1"/>
</dbReference>
<dbReference type="PROSITE" id="PS00163">
    <property type="entry name" value="FUMARATE_LYASES"/>
    <property type="match status" value="1"/>
</dbReference>
<evidence type="ECO:0000259" key="8">
    <source>
        <dbReference type="Pfam" id="PF10415"/>
    </source>
</evidence>
<dbReference type="InterPro" id="IPR024083">
    <property type="entry name" value="Fumarase/histidase_N"/>
</dbReference>
<reference evidence="9" key="1">
    <citation type="submission" date="2022-07" db="EMBL/GenBank/DDBJ databases">
        <title>Genome sequencing of Photobacterium atrarenae GJH2-4.</title>
        <authorList>
            <person name="Park S.-J."/>
        </authorList>
    </citation>
    <scope>NUCLEOTIDE SEQUENCE</scope>
    <source>
        <strain evidence="9">GJH2-4</strain>
    </source>
</reference>
<dbReference type="InterPro" id="IPR051546">
    <property type="entry name" value="Aspartate_Ammonia-Lyase"/>
</dbReference>
<dbReference type="NCBIfam" id="TIGR00839">
    <property type="entry name" value="aspA"/>
    <property type="match status" value="1"/>
</dbReference>
<comment type="catalytic activity">
    <reaction evidence="6">
        <text>L-aspartate = fumarate + NH4(+)</text>
        <dbReference type="Rhea" id="RHEA:16601"/>
        <dbReference type="ChEBI" id="CHEBI:28938"/>
        <dbReference type="ChEBI" id="CHEBI:29806"/>
        <dbReference type="ChEBI" id="CHEBI:29991"/>
        <dbReference type="EC" id="4.3.1.1"/>
    </reaction>
</comment>
<sequence length="476" mass="51651">MHDTANQVRIEEDLLGQREIPASAYYGIHTLRAYENFNISSVRISDVPEFVRGMVFTKKAAAKANMELGSIPSEVGQYIIEACNLILDTGKCMDQFISDVYQGGAGTSVNMNANEVIANVALELKGHEKGEYHIINPNDHVNKSQSTNCAYPTGFRVAVYNSIIKMIGSIEHLQAAFEAKSDEFGDVLKMGRTQLQDAVPMTVGQEFHAFSVLLKEEVKNLKYAAALLLEVNLGATAIGTGLNAPAGYQELAVKYLAEATGLDCVPSEDLIEATSDCGAYVTVHAALKRLAVKLSKVCNDLRLLSSGPRAGLNEINLPEMQAGSSIMPAKVNPVIPEVVNQVCFKVIGNDTTVTFAAEAGQLQLNVMEPVIGQAIFESIELLGNACVNLADKCISGITVNREACENYVFNSIGIVTYLNPYIGHHEGDIVGKICAETGRSVKEVAMERGLLSEEELNEIFSTQNLMRPQYKAKLYS</sequence>
<dbReference type="PANTHER" id="PTHR42696">
    <property type="entry name" value="ASPARTATE AMMONIA-LYASE"/>
    <property type="match status" value="1"/>
</dbReference>
<dbReference type="Proteomes" id="UP001057998">
    <property type="component" value="Chromosome 2"/>
</dbReference>
<evidence type="ECO:0000256" key="5">
    <source>
        <dbReference type="NCBIfam" id="TIGR00839"/>
    </source>
</evidence>
<dbReference type="Gene3D" id="1.10.40.30">
    <property type="entry name" value="Fumarase/aspartase (C-terminal domain)"/>
    <property type="match status" value="1"/>
</dbReference>
<dbReference type="InterPro" id="IPR000362">
    <property type="entry name" value="Fumarate_lyase_fam"/>
</dbReference>
<evidence type="ECO:0000313" key="10">
    <source>
        <dbReference type="Proteomes" id="UP001057998"/>
    </source>
</evidence>
<protein>
    <recommendedName>
        <fullName evidence="3 5">Aspartate ammonia-lyase</fullName>
        <shortName evidence="6">Aspartase</shortName>
        <ecNumber evidence="2 5">4.3.1.1</ecNumber>
    </recommendedName>
</protein>
<feature type="domain" description="Fumarate lyase N-terminal" evidence="7">
    <location>
        <begin position="16"/>
        <end position="348"/>
    </location>
</feature>
<keyword evidence="10" id="KW-1185">Reference proteome</keyword>
<keyword evidence="4 6" id="KW-0456">Lyase</keyword>
<proteinExistence type="inferred from homology"/>
<evidence type="ECO:0000313" key="9">
    <source>
        <dbReference type="EMBL" id="UTV29366.1"/>
    </source>
</evidence>
<evidence type="ECO:0000256" key="1">
    <source>
        <dbReference type="ARBA" id="ARBA00005596"/>
    </source>
</evidence>
<dbReference type="GO" id="GO:0008797">
    <property type="term" value="F:aspartate ammonia-lyase activity"/>
    <property type="evidence" value="ECO:0007669"/>
    <property type="project" value="UniProtKB-EC"/>
</dbReference>
<dbReference type="Gene3D" id="1.20.200.10">
    <property type="entry name" value="Fumarase/aspartase (Central domain)"/>
    <property type="match status" value="1"/>
</dbReference>
<evidence type="ECO:0000256" key="4">
    <source>
        <dbReference type="ARBA" id="ARBA00023239"/>
    </source>
</evidence>
<dbReference type="NCBIfam" id="NF008909">
    <property type="entry name" value="PRK12273.1"/>
    <property type="match status" value="1"/>
</dbReference>
<dbReference type="InterPro" id="IPR008948">
    <property type="entry name" value="L-Aspartase-like"/>
</dbReference>